<dbReference type="PANTHER" id="PTHR22974:SF21">
    <property type="entry name" value="DUAL SPECIFICITY PROTEIN KINASE TTK"/>
    <property type="match status" value="1"/>
</dbReference>
<dbReference type="InterPro" id="IPR027084">
    <property type="entry name" value="Mps1_cat"/>
</dbReference>
<evidence type="ECO:0000256" key="4">
    <source>
        <dbReference type="ARBA" id="ARBA00022777"/>
    </source>
</evidence>
<protein>
    <recommendedName>
        <fullName evidence="8">Protein kinase domain-containing protein</fullName>
    </recommendedName>
</protein>
<dbReference type="KEGG" id="kaf:KAFR_0F02220"/>
<dbReference type="GO" id="GO:0033316">
    <property type="term" value="P:meiotic spindle assembly checkpoint signaling"/>
    <property type="evidence" value="ECO:0007669"/>
    <property type="project" value="TreeGrafter"/>
</dbReference>
<dbReference type="GO" id="GO:0034501">
    <property type="term" value="P:protein localization to kinetochore"/>
    <property type="evidence" value="ECO:0007669"/>
    <property type="project" value="EnsemblFungi"/>
</dbReference>
<accession>H2AWR9</accession>
<keyword evidence="4" id="KW-0418">Kinase</keyword>
<evidence type="ECO:0000256" key="5">
    <source>
        <dbReference type="ARBA" id="ARBA00022840"/>
    </source>
</evidence>
<dbReference type="GO" id="GO:0005634">
    <property type="term" value="C:nucleus"/>
    <property type="evidence" value="ECO:0007669"/>
    <property type="project" value="TreeGrafter"/>
</dbReference>
<dbReference type="GO" id="GO:0030474">
    <property type="term" value="P:spindle pole body duplication"/>
    <property type="evidence" value="ECO:0007669"/>
    <property type="project" value="EnsemblFungi"/>
</dbReference>
<gene>
    <name evidence="9" type="primary">KAFR0F02220</name>
    <name evidence="9" type="ORF">KAFR_0F02220</name>
</gene>
<keyword evidence="10" id="KW-1185">Reference proteome</keyword>
<dbReference type="AlphaFoldDB" id="H2AWR9"/>
<feature type="domain" description="Protein kinase" evidence="8">
    <location>
        <begin position="424"/>
        <end position="699"/>
    </location>
</feature>
<evidence type="ECO:0000256" key="3">
    <source>
        <dbReference type="ARBA" id="ARBA00022741"/>
    </source>
</evidence>
<dbReference type="GeneID" id="13884287"/>
<evidence type="ECO:0000259" key="8">
    <source>
        <dbReference type="PROSITE" id="PS50011"/>
    </source>
</evidence>
<keyword evidence="2" id="KW-0808">Transferase</keyword>
<dbReference type="PROSITE" id="PS00107">
    <property type="entry name" value="PROTEIN_KINASE_ATP"/>
    <property type="match status" value="1"/>
</dbReference>
<dbReference type="FunFam" id="3.30.200.20:FF:000131">
    <property type="entry name" value="Dual specificity protein kinase TTK"/>
    <property type="match status" value="1"/>
</dbReference>
<feature type="compositionally biased region" description="Polar residues" evidence="7">
    <location>
        <begin position="40"/>
        <end position="56"/>
    </location>
</feature>
<proteinExistence type="predicted"/>
<dbReference type="InterPro" id="IPR011009">
    <property type="entry name" value="Kinase-like_dom_sf"/>
</dbReference>
<dbReference type="PROSITE" id="PS50011">
    <property type="entry name" value="PROTEIN_KINASE_DOM"/>
    <property type="match status" value="1"/>
</dbReference>
<dbReference type="Proteomes" id="UP000005220">
    <property type="component" value="Chromosome 6"/>
</dbReference>
<organism evidence="9 10">
    <name type="scientific">Kazachstania africana (strain ATCC 22294 / BCRC 22015 / CBS 2517 / CECT 1963 / NBRC 1671 / NRRL Y-8276)</name>
    <name type="common">Yeast</name>
    <name type="synonym">Kluyveromyces africanus</name>
    <dbReference type="NCBI Taxonomy" id="1071382"/>
    <lineage>
        <taxon>Eukaryota</taxon>
        <taxon>Fungi</taxon>
        <taxon>Dikarya</taxon>
        <taxon>Ascomycota</taxon>
        <taxon>Saccharomycotina</taxon>
        <taxon>Saccharomycetes</taxon>
        <taxon>Saccharomycetales</taxon>
        <taxon>Saccharomycetaceae</taxon>
        <taxon>Kazachstania</taxon>
    </lineage>
</organism>
<dbReference type="EMBL" id="HE650826">
    <property type="protein sequence ID" value="CCF58819.1"/>
    <property type="molecule type" value="Genomic_DNA"/>
</dbReference>
<dbReference type="Gene3D" id="1.10.510.10">
    <property type="entry name" value="Transferase(Phosphotransferase) domain 1"/>
    <property type="match status" value="1"/>
</dbReference>
<dbReference type="InterPro" id="IPR008271">
    <property type="entry name" value="Ser/Thr_kinase_AS"/>
</dbReference>
<dbReference type="CDD" id="cd14131">
    <property type="entry name" value="PKc_Mps1"/>
    <property type="match status" value="1"/>
</dbReference>
<reference evidence="9 10" key="1">
    <citation type="journal article" date="2011" name="Proc. Natl. Acad. Sci. U.S.A.">
        <title>Evolutionary erosion of yeast sex chromosomes by mating-type switching accidents.</title>
        <authorList>
            <person name="Gordon J.L."/>
            <person name="Armisen D."/>
            <person name="Proux-Wera E."/>
            <person name="Oheigeartaigh S.S."/>
            <person name="Byrne K.P."/>
            <person name="Wolfe K.H."/>
        </authorList>
    </citation>
    <scope>NUCLEOTIDE SEQUENCE [LARGE SCALE GENOMIC DNA]</scope>
    <source>
        <strain evidence="10">ATCC 22294 / BCRC 22015 / CBS 2517 / CECT 1963 / NBRC 1671 / NRRL Y-8276</strain>
    </source>
</reference>
<dbReference type="GO" id="GO:0031134">
    <property type="term" value="P:sister chromatid biorientation"/>
    <property type="evidence" value="ECO:0007669"/>
    <property type="project" value="EnsemblFungi"/>
</dbReference>
<dbReference type="eggNOG" id="KOG0596">
    <property type="taxonomic scope" value="Eukaryota"/>
</dbReference>
<dbReference type="OrthoDB" id="20524at2759"/>
<feature type="binding site" evidence="6">
    <location>
        <position position="452"/>
    </location>
    <ligand>
        <name>ATP</name>
        <dbReference type="ChEBI" id="CHEBI:30616"/>
    </ligand>
</feature>
<dbReference type="Gene3D" id="3.30.200.20">
    <property type="entry name" value="Phosphorylase Kinase, domain 1"/>
    <property type="match status" value="1"/>
</dbReference>
<dbReference type="STRING" id="1071382.H2AWR9"/>
<evidence type="ECO:0000313" key="10">
    <source>
        <dbReference type="Proteomes" id="UP000005220"/>
    </source>
</evidence>
<dbReference type="PROSITE" id="PS00108">
    <property type="entry name" value="PROTEIN_KINASE_ST"/>
    <property type="match status" value="1"/>
</dbReference>
<dbReference type="GO" id="GO:0043515">
    <property type="term" value="F:kinetochore binding"/>
    <property type="evidence" value="ECO:0007669"/>
    <property type="project" value="EnsemblFungi"/>
</dbReference>
<feature type="region of interest" description="Disordered" evidence="7">
    <location>
        <begin position="312"/>
        <end position="360"/>
    </location>
</feature>
<dbReference type="FunCoup" id="H2AWR9">
    <property type="interactions" value="420"/>
</dbReference>
<dbReference type="SMART" id="SM00220">
    <property type="entry name" value="S_TKc"/>
    <property type="match status" value="1"/>
</dbReference>
<name>H2AWR9_KAZAF</name>
<feature type="compositionally biased region" description="Low complexity" evidence="7">
    <location>
        <begin position="312"/>
        <end position="322"/>
    </location>
</feature>
<dbReference type="HOGENOM" id="CLU_019372_0_0_1"/>
<dbReference type="GO" id="GO:0004674">
    <property type="term" value="F:protein serine/threonine kinase activity"/>
    <property type="evidence" value="ECO:0007669"/>
    <property type="project" value="UniProtKB-KW"/>
</dbReference>
<dbReference type="GO" id="GO:0051225">
    <property type="term" value="P:spindle assembly"/>
    <property type="evidence" value="ECO:0007669"/>
    <property type="project" value="EnsemblFungi"/>
</dbReference>
<feature type="compositionally biased region" description="Basic and acidic residues" evidence="7">
    <location>
        <begin position="336"/>
        <end position="360"/>
    </location>
</feature>
<keyword evidence="5 6" id="KW-0067">ATP-binding</keyword>
<keyword evidence="1" id="KW-0723">Serine/threonine-protein kinase</keyword>
<dbReference type="GO" id="GO:0005777">
    <property type="term" value="C:peroxisome"/>
    <property type="evidence" value="ECO:0007669"/>
    <property type="project" value="EnsemblFungi"/>
</dbReference>
<dbReference type="RefSeq" id="XP_003957954.1">
    <property type="nucleotide sequence ID" value="XM_003957905.1"/>
</dbReference>
<sequence>MSKYTHPSRSRLQRQHQNLSSISNDSDDDENIIGPPKLSNFGSALLTENDNSGTTSRFHTQFRSLNGNSVHSPISLSRNNSYGSYGIAEQSPQTSIFATTINNRPISMTTIQNGSADSNVTNNVNDKYESSYNKINKIQQSIKDELTSRHTGRIKRFLNTNRMNKLGPAKRASTMEVDIPLPANTNDSYNSSSDVFSGQAIEEANDIKEVQNYDYSNINFGDLNPFQFLRKYNLPTTELPNISKIYFERQKEENRLSILKKHTNNNTGAKTNGNDIKDFSISKNLTSEDKTDLKNTVNTGLVSRTLLNSTLSSRKTNSSLSPKSKDNNEFNSLDVEEPKHLTSNNDEIRPNKRREPLVDLSTNRKEPELKRFKTFEENKKRDEIINEKENVVQDVPKSMKRVEIMEPKMSHRQRNVINVNETEYEKIELLGRGGSSKVYKVKGPSNKVFALKRVVFDEFDDSSINGFKGEIKLLNKLRNENRVVKLFDYEMNQGLLYLIMECGDVDLSQILNQKINLNLPFDIEFIRYYTREMIKCVKVVHDNGIVHSDLKPANFVLVKGVLKIIDFGIADAVPDHTVNIYRETQTGTPNYMAPETLIAMNYTNNGAKDLKWKVGKPSDVWSCGCIIYQMIYGKAPYAGFQGQHRIFAIMNSDVKIVYPEKTNEEELIPKTMVELMKNCLRRDPGKRWTVDDILSSTFLNPIVTSQSFIRDLIKNAITFGSQQKIVSEDKINDLTNDVLTRLQEFKM</sequence>
<dbReference type="GO" id="GO:0005524">
    <property type="term" value="F:ATP binding"/>
    <property type="evidence" value="ECO:0007669"/>
    <property type="project" value="UniProtKB-UniRule"/>
</dbReference>
<dbReference type="InterPro" id="IPR000719">
    <property type="entry name" value="Prot_kinase_dom"/>
</dbReference>
<feature type="region of interest" description="Disordered" evidence="7">
    <location>
        <begin position="1"/>
        <end position="56"/>
    </location>
</feature>
<dbReference type="GO" id="GO:0051988">
    <property type="term" value="P:regulation of attachment of spindle microtubules to kinetochore"/>
    <property type="evidence" value="ECO:0007669"/>
    <property type="project" value="EnsemblFungi"/>
</dbReference>
<dbReference type="PANTHER" id="PTHR22974">
    <property type="entry name" value="MIXED LINEAGE PROTEIN KINASE"/>
    <property type="match status" value="1"/>
</dbReference>
<dbReference type="GO" id="GO:0007094">
    <property type="term" value="P:mitotic spindle assembly checkpoint signaling"/>
    <property type="evidence" value="ECO:0007669"/>
    <property type="project" value="EnsemblFungi"/>
</dbReference>
<dbReference type="InParanoid" id="H2AWR9"/>
<evidence type="ECO:0000256" key="6">
    <source>
        <dbReference type="PROSITE-ProRule" id="PRU10141"/>
    </source>
</evidence>
<evidence type="ECO:0000256" key="2">
    <source>
        <dbReference type="ARBA" id="ARBA00022679"/>
    </source>
</evidence>
<feature type="compositionally biased region" description="Basic residues" evidence="7">
    <location>
        <begin position="1"/>
        <end position="14"/>
    </location>
</feature>
<dbReference type="GO" id="GO:0004712">
    <property type="term" value="F:protein serine/threonine/tyrosine kinase activity"/>
    <property type="evidence" value="ECO:0007669"/>
    <property type="project" value="EnsemblFungi"/>
</dbReference>
<keyword evidence="3 6" id="KW-0547">Nucleotide-binding</keyword>
<evidence type="ECO:0000313" key="9">
    <source>
        <dbReference type="EMBL" id="CCF58819.1"/>
    </source>
</evidence>
<dbReference type="InterPro" id="IPR017441">
    <property type="entry name" value="Protein_kinase_ATP_BS"/>
</dbReference>
<evidence type="ECO:0000256" key="1">
    <source>
        <dbReference type="ARBA" id="ARBA00022527"/>
    </source>
</evidence>
<dbReference type="GO" id="GO:0005816">
    <property type="term" value="C:spindle pole body"/>
    <property type="evidence" value="ECO:0007669"/>
    <property type="project" value="EnsemblFungi"/>
</dbReference>
<dbReference type="GO" id="GO:0000776">
    <property type="term" value="C:kinetochore"/>
    <property type="evidence" value="ECO:0007669"/>
    <property type="project" value="EnsemblFungi"/>
</dbReference>
<dbReference type="SUPFAM" id="SSF56112">
    <property type="entry name" value="Protein kinase-like (PK-like)"/>
    <property type="match status" value="1"/>
</dbReference>
<dbReference type="Pfam" id="PF00069">
    <property type="entry name" value="Pkinase"/>
    <property type="match status" value="1"/>
</dbReference>
<evidence type="ECO:0000256" key="7">
    <source>
        <dbReference type="SAM" id="MobiDB-lite"/>
    </source>
</evidence>